<evidence type="ECO:0000256" key="7">
    <source>
        <dbReference type="ARBA" id="ARBA00022801"/>
    </source>
</evidence>
<evidence type="ECO:0000256" key="3">
    <source>
        <dbReference type="ARBA" id="ARBA00001923"/>
    </source>
</evidence>
<evidence type="ECO:0000256" key="4">
    <source>
        <dbReference type="ARBA" id="ARBA00008061"/>
    </source>
</evidence>
<dbReference type="AlphaFoldDB" id="C1BN34"/>
<evidence type="ECO:0000256" key="10">
    <source>
        <dbReference type="ARBA" id="ARBA00023295"/>
    </source>
</evidence>
<evidence type="ECO:0000256" key="6">
    <source>
        <dbReference type="ARBA" id="ARBA00012595"/>
    </source>
</evidence>
<sequence length="450" mass="50167">MLLGLLILCCGLLGPSLGLERPCGREGVIVHLFEWPWNAIAQECESVLGPIGYCGVQISPPNEHIQGSQWWTRYQPVSYTLKSRSGTEEEFKSMVSRCKKVGVSIIVDLVINHMSAQETKGVGSAGSHFDGSKQEYSEYSHLDFHQPPCEVNNYKDGNNVRNCYLVGLNDLNGGSEYVRSKVSEYAIRLLELGVGGFRVDAAKHMWVEDLKAIQDRISEKFPDASYFFEVIYGDGEAIKPEEYVGLGKVTEFRASSWISCIASQGFECLNGYGQNMLRSGNAFVSVDNHDNQRGHGGDNSVITHKNPHIYKMASAFLLAHSYGQKRVMSSYYFNDSDQGPPLDSRPKDCNAWVCEHRWPEIRNMVRFANIVGDSEVLHYQHKGSVLGFSRGGKGFVAIGYLGRAMEFYTGLPDGTYCDLISNCVWNMTISNGYGTVYKEDRRSPVFAIGV</sequence>
<reference evidence="15" key="1">
    <citation type="submission" date="2009-03" db="EMBL/GenBank/DDBJ databases">
        <title>Caligus rogercresseyi ESTs and full-length cDNAs.</title>
        <authorList>
            <person name="Yasuike M."/>
            <person name="von Schalburg K."/>
            <person name="Cooper G."/>
            <person name="Leong J."/>
            <person name="Jones S.R.M."/>
            <person name="Koop B.F."/>
        </authorList>
    </citation>
    <scope>NUCLEOTIDE SEQUENCE</scope>
    <source>
        <tissue evidence="15">Whole tissue</tissue>
    </source>
</reference>
<keyword evidence="7 12" id="KW-0378">Hydrolase</keyword>
<dbReference type="SUPFAM" id="SSF51011">
    <property type="entry name" value="Glycosyl hydrolase domain"/>
    <property type="match status" value="1"/>
</dbReference>
<dbReference type="PRINTS" id="PR00110">
    <property type="entry name" value="ALPHAAMYLASE"/>
</dbReference>
<accession>C1BN34</accession>
<evidence type="ECO:0000256" key="12">
    <source>
        <dbReference type="RuleBase" id="RU361134"/>
    </source>
</evidence>
<dbReference type="InterPro" id="IPR006047">
    <property type="entry name" value="GH13_cat_dom"/>
</dbReference>
<feature type="chain" id="PRO_5002907323" description="Alpha-amylase" evidence="13">
    <location>
        <begin position="19"/>
        <end position="450"/>
    </location>
</feature>
<comment type="similarity">
    <text evidence="4 11">Belongs to the glycosyl hydrolase 13 family.</text>
</comment>
<dbReference type="Gene3D" id="2.60.40.1180">
    <property type="entry name" value="Golgi alpha-mannosidase II"/>
    <property type="match status" value="1"/>
</dbReference>
<dbReference type="GO" id="GO:0043169">
    <property type="term" value="F:cation binding"/>
    <property type="evidence" value="ECO:0007669"/>
    <property type="project" value="InterPro"/>
</dbReference>
<evidence type="ECO:0000256" key="8">
    <source>
        <dbReference type="ARBA" id="ARBA00023214"/>
    </source>
</evidence>
<comment type="cofactor">
    <cofactor evidence="2">
        <name>Ca(2+)</name>
        <dbReference type="ChEBI" id="CHEBI:29108"/>
    </cofactor>
</comment>
<name>C1BN34_CALRO</name>
<dbReference type="PANTHER" id="PTHR43447">
    <property type="entry name" value="ALPHA-AMYLASE"/>
    <property type="match status" value="1"/>
</dbReference>
<gene>
    <name evidence="15" type="primary">AMYA</name>
</gene>
<feature type="signal peptide" evidence="13">
    <location>
        <begin position="1"/>
        <end position="18"/>
    </location>
</feature>
<dbReference type="GO" id="GO:0005975">
    <property type="term" value="P:carbohydrate metabolic process"/>
    <property type="evidence" value="ECO:0007669"/>
    <property type="project" value="InterPro"/>
</dbReference>
<evidence type="ECO:0000256" key="9">
    <source>
        <dbReference type="ARBA" id="ARBA00023277"/>
    </source>
</evidence>
<evidence type="ECO:0000256" key="11">
    <source>
        <dbReference type="RuleBase" id="RU003615"/>
    </source>
</evidence>
<evidence type="ECO:0000259" key="14">
    <source>
        <dbReference type="SMART" id="SM00642"/>
    </source>
</evidence>
<evidence type="ECO:0000256" key="5">
    <source>
        <dbReference type="ARBA" id="ARBA00011245"/>
    </source>
</evidence>
<dbReference type="InterPro" id="IPR013780">
    <property type="entry name" value="Glyco_hydro_b"/>
</dbReference>
<proteinExistence type="evidence at transcript level"/>
<dbReference type="CDD" id="cd11317">
    <property type="entry name" value="AmyAc_bac_euk_AmyA"/>
    <property type="match status" value="1"/>
</dbReference>
<keyword evidence="8" id="KW-0868">Chloride</keyword>
<evidence type="ECO:0000256" key="13">
    <source>
        <dbReference type="SAM" id="SignalP"/>
    </source>
</evidence>
<feature type="domain" description="Glycosyl hydrolase family 13 catalytic" evidence="14">
    <location>
        <begin position="27"/>
        <end position="368"/>
    </location>
</feature>
<evidence type="ECO:0000256" key="2">
    <source>
        <dbReference type="ARBA" id="ARBA00001913"/>
    </source>
</evidence>
<dbReference type="GO" id="GO:0004556">
    <property type="term" value="F:alpha-amylase activity"/>
    <property type="evidence" value="ECO:0007669"/>
    <property type="project" value="UniProtKB-UniRule"/>
</dbReference>
<dbReference type="SMART" id="SM00642">
    <property type="entry name" value="Aamy"/>
    <property type="match status" value="1"/>
</dbReference>
<dbReference type="EMBL" id="BT076013">
    <property type="protein sequence ID" value="ACO10437.1"/>
    <property type="molecule type" value="mRNA"/>
</dbReference>
<evidence type="ECO:0000313" key="15">
    <source>
        <dbReference type="EMBL" id="ACO10437.1"/>
    </source>
</evidence>
<protein>
    <recommendedName>
        <fullName evidence="6 12">Alpha-amylase</fullName>
        <ecNumber evidence="6 12">3.2.1.1</ecNumber>
    </recommendedName>
</protein>
<comment type="subunit">
    <text evidence="5">Monomer.</text>
</comment>
<comment type="catalytic activity">
    <reaction evidence="1 12">
        <text>Endohydrolysis of (1-&gt;4)-alpha-D-glucosidic linkages in polysaccharides containing three or more (1-&gt;4)-alpha-linked D-glucose units.</text>
        <dbReference type="EC" id="3.2.1.1"/>
    </reaction>
</comment>
<dbReference type="SUPFAM" id="SSF51445">
    <property type="entry name" value="(Trans)glycosidases"/>
    <property type="match status" value="1"/>
</dbReference>
<keyword evidence="10 12" id="KW-0326">Glycosidase</keyword>
<dbReference type="Pfam" id="PF00128">
    <property type="entry name" value="Alpha-amylase"/>
    <property type="match status" value="1"/>
</dbReference>
<keyword evidence="9 12" id="KW-0119">Carbohydrate metabolism</keyword>
<dbReference type="InterPro" id="IPR017853">
    <property type="entry name" value="GH"/>
</dbReference>
<keyword evidence="13" id="KW-0732">Signal</keyword>
<dbReference type="InterPro" id="IPR006046">
    <property type="entry name" value="Alpha_amylase"/>
</dbReference>
<dbReference type="EC" id="3.2.1.1" evidence="6 12"/>
<evidence type="ECO:0000256" key="1">
    <source>
        <dbReference type="ARBA" id="ARBA00000548"/>
    </source>
</evidence>
<dbReference type="Gene3D" id="3.20.20.80">
    <property type="entry name" value="Glycosidases"/>
    <property type="match status" value="1"/>
</dbReference>
<organism evidence="15">
    <name type="scientific">Caligus rogercresseyi</name>
    <name type="common">Sea louse</name>
    <dbReference type="NCBI Taxonomy" id="217165"/>
    <lineage>
        <taxon>Eukaryota</taxon>
        <taxon>Metazoa</taxon>
        <taxon>Ecdysozoa</taxon>
        <taxon>Arthropoda</taxon>
        <taxon>Crustacea</taxon>
        <taxon>Multicrustacea</taxon>
        <taxon>Hexanauplia</taxon>
        <taxon>Copepoda</taxon>
        <taxon>Siphonostomatoida</taxon>
        <taxon>Caligidae</taxon>
        <taxon>Caligus</taxon>
    </lineage>
</organism>
<comment type="cofactor">
    <cofactor evidence="3">
        <name>chloride</name>
        <dbReference type="ChEBI" id="CHEBI:17996"/>
    </cofactor>
</comment>